<dbReference type="Pfam" id="PF06089">
    <property type="entry name" value="Asparaginase_II"/>
    <property type="match status" value="1"/>
</dbReference>
<dbReference type="InterPro" id="IPR010349">
    <property type="entry name" value="Asparaginase_II"/>
</dbReference>
<dbReference type="PANTHER" id="PTHR42110:SF1">
    <property type="entry name" value="L-ASPARAGINASE, PUTATIVE (AFU_ORTHOLOGUE AFUA_3G11890)-RELATED"/>
    <property type="match status" value="1"/>
</dbReference>
<dbReference type="EMBL" id="VFML01000001">
    <property type="protein sequence ID" value="TQJ04592.1"/>
    <property type="molecule type" value="Genomic_DNA"/>
</dbReference>
<gene>
    <name evidence="1" type="ORF">FB471_4393</name>
</gene>
<protein>
    <submittedName>
        <fullName evidence="1">Asparaginase</fullName>
    </submittedName>
</protein>
<comment type="caution">
    <text evidence="1">The sequence shown here is derived from an EMBL/GenBank/DDBJ whole genome shotgun (WGS) entry which is preliminary data.</text>
</comment>
<reference evidence="1 2" key="1">
    <citation type="submission" date="2019-06" db="EMBL/GenBank/DDBJ databases">
        <title>Sequencing the genomes of 1000 actinobacteria strains.</title>
        <authorList>
            <person name="Klenk H.-P."/>
        </authorList>
    </citation>
    <scope>NUCLEOTIDE SEQUENCE [LARGE SCALE GENOMIC DNA]</scope>
    <source>
        <strain evidence="1 2">DSM 45679</strain>
    </source>
</reference>
<dbReference type="Proteomes" id="UP000320876">
    <property type="component" value="Unassembled WGS sequence"/>
</dbReference>
<proteinExistence type="predicted"/>
<evidence type="ECO:0000313" key="1">
    <source>
        <dbReference type="EMBL" id="TQJ04592.1"/>
    </source>
</evidence>
<dbReference type="RefSeq" id="WP_142000249.1">
    <property type="nucleotide sequence ID" value="NZ_VFML01000001.1"/>
</dbReference>
<dbReference type="AlphaFoldDB" id="A0A542DNB4"/>
<dbReference type="OrthoDB" id="9780674at2"/>
<name>A0A542DNB4_AMYCI</name>
<accession>A0A542DNB4</accession>
<keyword evidence="2" id="KW-1185">Reference proteome</keyword>
<sequence>MGNPVPLVHVVRDGVVEGIHYGSLVVLGPDGGVEFAAGDIESPFFLRSAAKPLQAVGLLRAGLELPDDLLALAAASHSGEDIHLAGTHAILRTAELSEHDLGNPPALPYDPAMRDEWLARGRAPRRAAHNCSGKHAAMLRTARARGWSTRDYLDRGHPLQRALAATVSELAGERVAEPSVDGCGAPLFSISLTGLARALARIATAGAGTAEGDLARALRAHPELVAGTSRDVTLLMRAVPGLIAKDGFEGVQVVGLPDGHAVAIKIADGADRARMPAAAAALALCGLDPERLLEPATVPVYGGGEVVGGLQAAGELASAALAAGARQLFDVKYPITRTRSAAWTA</sequence>
<evidence type="ECO:0000313" key="2">
    <source>
        <dbReference type="Proteomes" id="UP000320876"/>
    </source>
</evidence>
<dbReference type="PANTHER" id="PTHR42110">
    <property type="entry name" value="L-ASPARAGINASE, PUTATIVE (AFU_ORTHOLOGUE AFUA_3G11890)-RELATED"/>
    <property type="match status" value="1"/>
</dbReference>
<organism evidence="1 2">
    <name type="scientific">Amycolatopsis cihanbeyliensis</name>
    <dbReference type="NCBI Taxonomy" id="1128664"/>
    <lineage>
        <taxon>Bacteria</taxon>
        <taxon>Bacillati</taxon>
        <taxon>Actinomycetota</taxon>
        <taxon>Actinomycetes</taxon>
        <taxon>Pseudonocardiales</taxon>
        <taxon>Pseudonocardiaceae</taxon>
        <taxon>Amycolatopsis</taxon>
    </lineage>
</organism>